<dbReference type="SUPFAM" id="SSF56112">
    <property type="entry name" value="Protein kinase-like (PK-like)"/>
    <property type="match status" value="1"/>
</dbReference>
<evidence type="ECO:0000259" key="1">
    <source>
        <dbReference type="Pfam" id="PF01636"/>
    </source>
</evidence>
<accession>A0A1E8CNW8</accession>
<sequence length="351" mass="39809">MRRQFGVDPGVVKANGLGGDASFRRYFRLHPQLPELPSSLMLVDAPPEQENNPAFLRAASEFGAAGVHTPQIHAHDVEQGFMVLEDFGDQLFLPCLQQAQAEHDRVRVDALYGQAMRALLALQADPAPTSLPPYDRTLLHRELILFDDWFCAGMLDMELDDDERAMLDTCWRVLEDAALAQPQVRVHRDYHSRNLMVRPGDDGELHEDQAPGVIDFQDAVIGPVTYDLVSLLRDCYIVWPQPDVERWAATYHESAQARGIVPSSYSLSEFMQDFDLMGLQRHIKVLGIFCRLALRDNKHRYLQDLPVVMDYVCRVAARHPSMKPFLDWFQAGPMPKMQARLAEFGSTEAQP</sequence>
<comment type="caution">
    <text evidence="2">The sequence shown here is derived from an EMBL/GenBank/DDBJ whole genome shotgun (WGS) entry which is preliminary data.</text>
</comment>
<dbReference type="AlphaFoldDB" id="A0A1E8CNW8"/>
<dbReference type="InterPro" id="IPR011009">
    <property type="entry name" value="Kinase-like_dom_sf"/>
</dbReference>
<keyword evidence="3" id="KW-1185">Reference proteome</keyword>
<protein>
    <recommendedName>
        <fullName evidence="1">Aminoglycoside phosphotransferase domain-containing protein</fullName>
    </recommendedName>
</protein>
<feature type="domain" description="Aminoglycoside phosphotransferase" evidence="1">
    <location>
        <begin position="16"/>
        <end position="255"/>
    </location>
</feature>
<dbReference type="Proteomes" id="UP000175669">
    <property type="component" value="Unassembled WGS sequence"/>
</dbReference>
<dbReference type="InterPro" id="IPR002575">
    <property type="entry name" value="Aminoglycoside_PTrfase"/>
</dbReference>
<dbReference type="EMBL" id="MASR01000001">
    <property type="protein sequence ID" value="OFE14103.1"/>
    <property type="molecule type" value="Genomic_DNA"/>
</dbReference>
<dbReference type="Gene3D" id="3.90.1200.10">
    <property type="match status" value="1"/>
</dbReference>
<name>A0A1E8CNW8_9GAMM</name>
<dbReference type="Pfam" id="PF01636">
    <property type="entry name" value="APH"/>
    <property type="match status" value="1"/>
</dbReference>
<dbReference type="Gene3D" id="3.30.200.20">
    <property type="entry name" value="Phosphorylase Kinase, domain 1"/>
    <property type="match status" value="1"/>
</dbReference>
<evidence type="ECO:0000313" key="3">
    <source>
        <dbReference type="Proteomes" id="UP000175669"/>
    </source>
</evidence>
<dbReference type="STRING" id="1524254.PHACT_11030"/>
<evidence type="ECO:0000313" key="2">
    <source>
        <dbReference type="EMBL" id="OFE14103.1"/>
    </source>
</evidence>
<organism evidence="2 3">
    <name type="scientific">Pseudohongiella acticola</name>
    <dbReference type="NCBI Taxonomy" id="1524254"/>
    <lineage>
        <taxon>Bacteria</taxon>
        <taxon>Pseudomonadati</taxon>
        <taxon>Pseudomonadota</taxon>
        <taxon>Gammaproteobacteria</taxon>
        <taxon>Pseudomonadales</taxon>
        <taxon>Pseudohongiellaceae</taxon>
        <taxon>Pseudohongiella</taxon>
    </lineage>
</organism>
<reference evidence="3" key="1">
    <citation type="submission" date="2016-07" db="EMBL/GenBank/DDBJ databases">
        <authorList>
            <person name="Florea S."/>
            <person name="Webb J.S."/>
            <person name="Jaromczyk J."/>
            <person name="Schardl C.L."/>
        </authorList>
    </citation>
    <scope>NUCLEOTIDE SEQUENCE [LARGE SCALE GENOMIC DNA]</scope>
    <source>
        <strain evidence="3">KCTC 42131</strain>
    </source>
</reference>
<gene>
    <name evidence="2" type="ORF">PHACT_11030</name>
</gene>
<proteinExistence type="predicted"/>